<dbReference type="CDD" id="cd08368">
    <property type="entry name" value="LIM"/>
    <property type="match status" value="1"/>
</dbReference>
<feature type="coiled-coil region" evidence="4">
    <location>
        <begin position="117"/>
        <end position="147"/>
    </location>
</feature>
<dbReference type="Gene3D" id="2.10.110.10">
    <property type="entry name" value="Cysteine Rich Protein"/>
    <property type="match status" value="1"/>
</dbReference>
<evidence type="ECO:0000256" key="5">
    <source>
        <dbReference type="SAM" id="MobiDB-lite"/>
    </source>
</evidence>
<dbReference type="GO" id="GO:0004725">
    <property type="term" value="F:protein tyrosine phosphatase activity"/>
    <property type="evidence" value="ECO:0007669"/>
    <property type="project" value="UniProtKB-EC"/>
</dbReference>
<dbReference type="InterPro" id="IPR050540">
    <property type="entry name" value="F-actin_Monoox_Mical"/>
</dbReference>
<dbReference type="GO" id="GO:0046872">
    <property type="term" value="F:metal ion binding"/>
    <property type="evidence" value="ECO:0007669"/>
    <property type="project" value="UniProtKB-KW"/>
</dbReference>
<keyword evidence="9" id="KW-1185">Reference proteome</keyword>
<dbReference type="PROSITE" id="PS00478">
    <property type="entry name" value="LIM_DOMAIN_1"/>
    <property type="match status" value="1"/>
</dbReference>
<evidence type="ECO:0000256" key="3">
    <source>
        <dbReference type="PROSITE-ProRule" id="PRU00125"/>
    </source>
</evidence>
<dbReference type="SUPFAM" id="SSF47576">
    <property type="entry name" value="Calponin-homology domain, CH-domain"/>
    <property type="match status" value="1"/>
</dbReference>
<dbReference type="OMA" id="ISTTAWE"/>
<accession>B0EHQ8</accession>
<gene>
    <name evidence="8" type="ORF">EDI_044080</name>
</gene>
<dbReference type="PANTHER" id="PTHR23167:SF46">
    <property type="entry name" value="EPS15 HOMOLOGY DOMAIN CONTAINING PROTEIN-BINDING PROTEIN 1, ISOFORM F"/>
    <property type="match status" value="1"/>
</dbReference>
<feature type="compositionally biased region" description="Basic and acidic residues" evidence="5">
    <location>
        <begin position="330"/>
        <end position="365"/>
    </location>
</feature>
<dbReference type="OrthoDB" id="29973at2759"/>
<dbReference type="PROSITE" id="PS50021">
    <property type="entry name" value="CH"/>
    <property type="match status" value="1"/>
</dbReference>
<feature type="domain" description="Calponin-homology (CH)" evidence="6">
    <location>
        <begin position="5"/>
        <end position="108"/>
    </location>
</feature>
<dbReference type="PANTHER" id="PTHR23167">
    <property type="entry name" value="CALPONIN HOMOLOGY DOMAIN-CONTAINING PROTEIN DDB_G0272472-RELATED"/>
    <property type="match status" value="1"/>
</dbReference>
<dbReference type="InterPro" id="IPR036872">
    <property type="entry name" value="CH_dom_sf"/>
</dbReference>
<dbReference type="Pfam" id="PF00412">
    <property type="entry name" value="LIM"/>
    <property type="match status" value="1"/>
</dbReference>
<keyword evidence="1 3" id="KW-0479">Metal-binding</keyword>
<dbReference type="AlphaFoldDB" id="B0EHQ8"/>
<keyword evidence="4" id="KW-0175">Coiled coil</keyword>
<dbReference type="Proteomes" id="UP000008076">
    <property type="component" value="Unassembled WGS sequence"/>
</dbReference>
<feature type="compositionally biased region" description="Basic and acidic residues" evidence="5">
    <location>
        <begin position="244"/>
        <end position="263"/>
    </location>
</feature>
<dbReference type="KEGG" id="edi:EDI_044080"/>
<dbReference type="GeneID" id="5882815"/>
<sequence>MSNIVTGEEAVLMWSNMRANCYNLNVTDFGSCWNDGRVVTAIIHSLFPKEFDYKSMTFKEPLKDMQVAFDCLKKHGVIIYMEPQDFLMKKPDTKSVTLFAAELMKYSQGNYEGYDEKKFEEAKRKRLEEEKKEEEEAAKRKQDAIDALPKCTACGQPISVYAYEFCGYPYHDTCIKCNGCNKPLRFKALAVNEKPYCELCGRNAFQKMKADGWVPPEGVRGPVQTRIGTYTGEKKAPPPQTEKPVVKKEEAKTTTTSKEPELISRKTIDSHKEGGFLIEIIEEIIFDPAIGKKKKRTIKRKTAIKEEPKVETKVVDEDDEIKRLEEEQRKLEEEMKKEEEEQEAELRRLEEETRRQEEELKKMEAEDNEDDELARVEAELARLKEGDA</sequence>
<dbReference type="VEuPathDB" id="AmoebaDB:EDI_044080"/>
<name>B0EHQ8_ENTDS</name>
<dbReference type="EC" id="3.1.3.48" evidence="8"/>
<dbReference type="SMART" id="SM00132">
    <property type="entry name" value="LIM"/>
    <property type="match status" value="1"/>
</dbReference>
<protein>
    <submittedName>
        <fullName evidence="8">Alpha-actinin, putative</fullName>
        <ecNumber evidence="8">3.1.3.48</ecNumber>
    </submittedName>
</protein>
<evidence type="ECO:0000256" key="1">
    <source>
        <dbReference type="ARBA" id="ARBA00022723"/>
    </source>
</evidence>
<evidence type="ECO:0000256" key="2">
    <source>
        <dbReference type="ARBA" id="ARBA00022833"/>
    </source>
</evidence>
<evidence type="ECO:0000313" key="9">
    <source>
        <dbReference type="Proteomes" id="UP000008076"/>
    </source>
</evidence>
<evidence type="ECO:0000313" key="8">
    <source>
        <dbReference type="EMBL" id="EDR25852.1"/>
    </source>
</evidence>
<dbReference type="PROSITE" id="PS50023">
    <property type="entry name" value="LIM_DOMAIN_2"/>
    <property type="match status" value="1"/>
</dbReference>
<dbReference type="EMBL" id="DS549356">
    <property type="protein sequence ID" value="EDR25852.1"/>
    <property type="molecule type" value="Genomic_DNA"/>
</dbReference>
<evidence type="ECO:0000256" key="4">
    <source>
        <dbReference type="SAM" id="Coils"/>
    </source>
</evidence>
<evidence type="ECO:0000259" key="6">
    <source>
        <dbReference type="PROSITE" id="PS50021"/>
    </source>
</evidence>
<dbReference type="Pfam" id="PF00307">
    <property type="entry name" value="CH"/>
    <property type="match status" value="1"/>
</dbReference>
<feature type="region of interest" description="Disordered" evidence="5">
    <location>
        <begin position="330"/>
        <end position="373"/>
    </location>
</feature>
<keyword evidence="8" id="KW-0378">Hydrolase</keyword>
<dbReference type="SMART" id="SM00033">
    <property type="entry name" value="CH"/>
    <property type="match status" value="1"/>
</dbReference>
<dbReference type="RefSeq" id="XP_001737761.1">
    <property type="nucleotide sequence ID" value="XM_001737709.1"/>
</dbReference>
<keyword evidence="2 3" id="KW-0862">Zinc</keyword>
<feature type="region of interest" description="Disordered" evidence="5">
    <location>
        <begin position="229"/>
        <end position="263"/>
    </location>
</feature>
<evidence type="ECO:0000259" key="7">
    <source>
        <dbReference type="PROSITE" id="PS50023"/>
    </source>
</evidence>
<dbReference type="InterPro" id="IPR001715">
    <property type="entry name" value="CH_dom"/>
</dbReference>
<organism evidence="9">
    <name type="scientific">Entamoeba dispar (strain ATCC PRA-260 / SAW760)</name>
    <dbReference type="NCBI Taxonomy" id="370354"/>
    <lineage>
        <taxon>Eukaryota</taxon>
        <taxon>Amoebozoa</taxon>
        <taxon>Evosea</taxon>
        <taxon>Archamoebae</taxon>
        <taxon>Mastigamoebida</taxon>
        <taxon>Entamoebidae</taxon>
        <taxon>Entamoeba</taxon>
    </lineage>
</organism>
<reference evidence="9" key="1">
    <citation type="submission" date="2007-12" db="EMBL/GenBank/DDBJ databases">
        <title>Annotation of Entamoeba dispar SAW760.</title>
        <authorList>
            <person name="Lorenzi H."/>
            <person name="Inman J."/>
            <person name="Schobel S."/>
            <person name="Amedeo P."/>
            <person name="Caler E."/>
        </authorList>
    </citation>
    <scope>NUCLEOTIDE SEQUENCE [LARGE SCALE GENOMIC DNA]</scope>
    <source>
        <strain evidence="9">ATCC PRA-260 / SAW760</strain>
    </source>
</reference>
<dbReference type="InterPro" id="IPR001781">
    <property type="entry name" value="Znf_LIM"/>
</dbReference>
<dbReference type="Gene3D" id="1.10.418.10">
    <property type="entry name" value="Calponin-like domain"/>
    <property type="match status" value="1"/>
</dbReference>
<keyword evidence="3" id="KW-0440">LIM domain</keyword>
<feature type="domain" description="LIM zinc-binding" evidence="7">
    <location>
        <begin position="149"/>
        <end position="207"/>
    </location>
</feature>
<proteinExistence type="predicted"/>
<dbReference type="eggNOG" id="KOG0517">
    <property type="taxonomic scope" value="Eukaryota"/>
</dbReference>